<keyword evidence="2" id="KW-0808">Transferase</keyword>
<dbReference type="AlphaFoldDB" id="A0A845DXM3"/>
<evidence type="ECO:0000313" key="3">
    <source>
        <dbReference type="Proteomes" id="UP000460949"/>
    </source>
</evidence>
<comment type="caution">
    <text evidence="2">The sequence shown here is derived from an EMBL/GenBank/DDBJ whole genome shotgun (WGS) entry which is preliminary data.</text>
</comment>
<dbReference type="Pfam" id="PF13673">
    <property type="entry name" value="Acetyltransf_10"/>
    <property type="match status" value="1"/>
</dbReference>
<dbReference type="Gene3D" id="3.40.630.30">
    <property type="match status" value="1"/>
</dbReference>
<dbReference type="EMBL" id="WMET01000005">
    <property type="protein sequence ID" value="MYL21569.1"/>
    <property type="molecule type" value="Genomic_DNA"/>
</dbReference>
<dbReference type="Proteomes" id="UP000460949">
    <property type="component" value="Unassembled WGS sequence"/>
</dbReference>
<dbReference type="SUPFAM" id="SSF55729">
    <property type="entry name" value="Acyl-CoA N-acyltransferases (Nat)"/>
    <property type="match status" value="1"/>
</dbReference>
<accession>A0A845DXM3</accession>
<dbReference type="InterPro" id="IPR016181">
    <property type="entry name" value="Acyl_CoA_acyltransferase"/>
</dbReference>
<evidence type="ECO:0000313" key="2">
    <source>
        <dbReference type="EMBL" id="MYL21569.1"/>
    </source>
</evidence>
<gene>
    <name evidence="2" type="ORF">GLW04_16820</name>
</gene>
<proteinExistence type="predicted"/>
<sequence>MTSLWNIVLKSGGVHSVDILIKEIPFEEALSLKCAFKREHLKLRKTRKTVWLGAYYKGRLAGVCAFRRTKYGVKCKSDLVLEEFRGLGLYRRLFEKRLEHVLTLETDRVYAYCNRNSRPIYEKYGFTQKGRRKRYTCMEWKQP</sequence>
<dbReference type="InterPro" id="IPR000182">
    <property type="entry name" value="GNAT_dom"/>
</dbReference>
<organism evidence="2 3">
    <name type="scientific">Halobacillus litoralis</name>
    <dbReference type="NCBI Taxonomy" id="45668"/>
    <lineage>
        <taxon>Bacteria</taxon>
        <taxon>Bacillati</taxon>
        <taxon>Bacillota</taxon>
        <taxon>Bacilli</taxon>
        <taxon>Bacillales</taxon>
        <taxon>Bacillaceae</taxon>
        <taxon>Halobacillus</taxon>
    </lineage>
</organism>
<dbReference type="PROSITE" id="PS51186">
    <property type="entry name" value="GNAT"/>
    <property type="match status" value="1"/>
</dbReference>
<evidence type="ECO:0000259" key="1">
    <source>
        <dbReference type="PROSITE" id="PS51186"/>
    </source>
</evidence>
<dbReference type="GO" id="GO:0016747">
    <property type="term" value="F:acyltransferase activity, transferring groups other than amino-acyl groups"/>
    <property type="evidence" value="ECO:0007669"/>
    <property type="project" value="InterPro"/>
</dbReference>
<dbReference type="CDD" id="cd04301">
    <property type="entry name" value="NAT_SF"/>
    <property type="match status" value="1"/>
</dbReference>
<name>A0A845DXM3_9BACI</name>
<reference evidence="2 3" key="1">
    <citation type="submission" date="2019-11" db="EMBL/GenBank/DDBJ databases">
        <title>Genome sequences of 17 halophilic strains isolated from different environments.</title>
        <authorList>
            <person name="Furrow R.E."/>
        </authorList>
    </citation>
    <scope>NUCLEOTIDE SEQUENCE [LARGE SCALE GENOMIC DNA]</scope>
    <source>
        <strain evidence="2 3">22511_23_Filter</strain>
    </source>
</reference>
<protein>
    <submittedName>
        <fullName evidence="2">GNAT family N-acetyltransferase</fullName>
    </submittedName>
</protein>
<feature type="domain" description="N-acetyltransferase" evidence="1">
    <location>
        <begin position="7"/>
        <end position="143"/>
    </location>
</feature>